<evidence type="ECO:0000256" key="1">
    <source>
        <dbReference type="ARBA" id="ARBA00002579"/>
    </source>
</evidence>
<evidence type="ECO:0000256" key="9">
    <source>
        <dbReference type="ARBA" id="ARBA00023136"/>
    </source>
</evidence>
<keyword evidence="6 11" id="KW-0132">Cell division</keyword>
<evidence type="ECO:0000256" key="6">
    <source>
        <dbReference type="ARBA" id="ARBA00022618"/>
    </source>
</evidence>
<comment type="subcellular location">
    <subcellularLocation>
        <location evidence="11">Cell inner membrane</location>
        <topology evidence="11">Peripheral membrane protein</topology>
        <orientation evidence="11">Cytoplasmic side</orientation>
    </subcellularLocation>
    <subcellularLocation>
        <location evidence="2">Cell membrane</location>
        <topology evidence="2">Peripheral membrane protein</topology>
    </subcellularLocation>
</comment>
<evidence type="ECO:0000256" key="4">
    <source>
        <dbReference type="ARBA" id="ARBA00020019"/>
    </source>
</evidence>
<accession>A0A1E5E3C7</accession>
<dbReference type="PANTHER" id="PTHR24220">
    <property type="entry name" value="IMPORT ATP-BINDING PROTEIN"/>
    <property type="match status" value="1"/>
</dbReference>
<reference evidence="13 14" key="1">
    <citation type="journal article" date="2012" name="Science">
        <title>Ecological populations of bacteria act as socially cohesive units of antibiotic production and resistance.</title>
        <authorList>
            <person name="Cordero O.X."/>
            <person name="Wildschutte H."/>
            <person name="Kirkup B."/>
            <person name="Proehl S."/>
            <person name="Ngo L."/>
            <person name="Hussain F."/>
            <person name="Le Roux F."/>
            <person name="Mincer T."/>
            <person name="Polz M.F."/>
        </authorList>
    </citation>
    <scope>NUCLEOTIDE SEQUENCE [LARGE SCALE GENOMIC DNA]</scope>
    <source>
        <strain evidence="13 14">1S-45</strain>
    </source>
</reference>
<dbReference type="eggNOG" id="COG2884">
    <property type="taxonomic scope" value="Bacteria"/>
</dbReference>
<dbReference type="SUPFAM" id="SSF52540">
    <property type="entry name" value="P-loop containing nucleoside triphosphate hydrolases"/>
    <property type="match status" value="1"/>
</dbReference>
<dbReference type="AlphaFoldDB" id="A0A1E5E3C7"/>
<dbReference type="RefSeq" id="WP_017024307.1">
    <property type="nucleotide sequence ID" value="NZ_AJYK02000052.1"/>
</dbReference>
<evidence type="ECO:0000256" key="5">
    <source>
        <dbReference type="ARBA" id="ARBA00022475"/>
    </source>
</evidence>
<comment type="function">
    <text evidence="1">Part of the ABC transporter FtsEX involved in cellular division. Important for assembly or stability of the septal ring.</text>
</comment>
<dbReference type="NCBIfam" id="TIGR02673">
    <property type="entry name" value="FtsE"/>
    <property type="match status" value="1"/>
</dbReference>
<name>A0A1E5E3C7_9VIBR</name>
<comment type="caution">
    <text evidence="13">The sequence shown here is derived from an EMBL/GenBank/DDBJ whole genome shotgun (WGS) entry which is preliminary data.</text>
</comment>
<evidence type="ECO:0000256" key="11">
    <source>
        <dbReference type="RuleBase" id="RU365094"/>
    </source>
</evidence>
<dbReference type="GO" id="GO:0022857">
    <property type="term" value="F:transmembrane transporter activity"/>
    <property type="evidence" value="ECO:0007669"/>
    <property type="project" value="TreeGrafter"/>
</dbReference>
<feature type="domain" description="ABC transporter" evidence="12">
    <location>
        <begin position="2"/>
        <end position="219"/>
    </location>
</feature>
<evidence type="ECO:0000256" key="7">
    <source>
        <dbReference type="ARBA" id="ARBA00022741"/>
    </source>
</evidence>
<evidence type="ECO:0000313" key="13">
    <source>
        <dbReference type="EMBL" id="OEF26116.1"/>
    </source>
</evidence>
<protein>
    <recommendedName>
        <fullName evidence="4 11">Cell division ATP-binding protein FtsE</fullName>
    </recommendedName>
</protein>
<evidence type="ECO:0000256" key="2">
    <source>
        <dbReference type="ARBA" id="ARBA00004202"/>
    </source>
</evidence>
<dbReference type="InterPro" id="IPR005286">
    <property type="entry name" value="Cell_div_FtsE"/>
</dbReference>
<evidence type="ECO:0000256" key="8">
    <source>
        <dbReference type="ARBA" id="ARBA00022840"/>
    </source>
</evidence>
<dbReference type="EMBL" id="AJYK02000052">
    <property type="protein sequence ID" value="OEF26116.1"/>
    <property type="molecule type" value="Genomic_DNA"/>
</dbReference>
<gene>
    <name evidence="11" type="primary">ftsE</name>
    <name evidence="13" type="ORF">A1QC_07535</name>
</gene>
<keyword evidence="8 11" id="KW-0067">ATP-binding</keyword>
<proteinExistence type="inferred from homology"/>
<evidence type="ECO:0000259" key="12">
    <source>
        <dbReference type="PROSITE" id="PS50893"/>
    </source>
</evidence>
<dbReference type="InterPro" id="IPR027417">
    <property type="entry name" value="P-loop_NTPase"/>
</dbReference>
<dbReference type="SMART" id="SM00382">
    <property type="entry name" value="AAA"/>
    <property type="match status" value="1"/>
</dbReference>
<comment type="similarity">
    <text evidence="3 11">Belongs to the ABC transporter superfamily.</text>
</comment>
<dbReference type="InterPro" id="IPR003439">
    <property type="entry name" value="ABC_transporter-like_ATP-bd"/>
</dbReference>
<dbReference type="PROSITE" id="PS50893">
    <property type="entry name" value="ABC_TRANSPORTER_2"/>
    <property type="match status" value="1"/>
</dbReference>
<dbReference type="PANTHER" id="PTHR24220:SF470">
    <property type="entry name" value="CELL DIVISION ATP-BINDING PROTEIN FTSE"/>
    <property type="match status" value="1"/>
</dbReference>
<dbReference type="GO" id="GO:0005524">
    <property type="term" value="F:ATP binding"/>
    <property type="evidence" value="ECO:0007669"/>
    <property type="project" value="UniProtKB-UniRule"/>
</dbReference>
<dbReference type="Pfam" id="PF00005">
    <property type="entry name" value="ABC_tran"/>
    <property type="match status" value="1"/>
</dbReference>
<dbReference type="STRING" id="1188252.A1QC_07535"/>
<evidence type="ECO:0000256" key="3">
    <source>
        <dbReference type="ARBA" id="ARBA00005417"/>
    </source>
</evidence>
<keyword evidence="5 11" id="KW-1003">Cell membrane</keyword>
<evidence type="ECO:0000256" key="10">
    <source>
        <dbReference type="ARBA" id="ARBA00023306"/>
    </source>
</evidence>
<evidence type="ECO:0000313" key="14">
    <source>
        <dbReference type="Proteomes" id="UP000094070"/>
    </source>
</evidence>
<dbReference type="GO" id="GO:0005886">
    <property type="term" value="C:plasma membrane"/>
    <property type="evidence" value="ECO:0007669"/>
    <property type="project" value="UniProtKB-SubCell"/>
</dbReference>
<dbReference type="Proteomes" id="UP000094070">
    <property type="component" value="Unassembled WGS sequence"/>
</dbReference>
<dbReference type="InterPro" id="IPR017871">
    <property type="entry name" value="ABC_transporter-like_CS"/>
</dbReference>
<organism evidence="13 14">
    <name type="scientific">Vibrio rumoiensis 1S-45</name>
    <dbReference type="NCBI Taxonomy" id="1188252"/>
    <lineage>
        <taxon>Bacteria</taxon>
        <taxon>Pseudomonadati</taxon>
        <taxon>Pseudomonadota</taxon>
        <taxon>Gammaproteobacteria</taxon>
        <taxon>Vibrionales</taxon>
        <taxon>Vibrionaceae</taxon>
        <taxon>Vibrio</taxon>
    </lineage>
</organism>
<dbReference type="GO" id="GO:0051301">
    <property type="term" value="P:cell division"/>
    <property type="evidence" value="ECO:0007669"/>
    <property type="project" value="UniProtKB-UniRule"/>
</dbReference>
<keyword evidence="9 11" id="KW-0472">Membrane</keyword>
<dbReference type="InterPro" id="IPR015854">
    <property type="entry name" value="ABC_transpr_LolD-like"/>
</dbReference>
<dbReference type="GO" id="GO:0016887">
    <property type="term" value="F:ATP hydrolysis activity"/>
    <property type="evidence" value="ECO:0007669"/>
    <property type="project" value="InterPro"/>
</dbReference>
<keyword evidence="10 11" id="KW-0131">Cell cycle</keyword>
<dbReference type="FunFam" id="3.40.50.300:FF:000056">
    <property type="entry name" value="Cell division ATP-binding protein FtsE"/>
    <property type="match status" value="1"/>
</dbReference>
<comment type="subunit">
    <text evidence="11">Homodimer. Forms a membrane-associated complex with FtsX.</text>
</comment>
<dbReference type="InterPro" id="IPR003593">
    <property type="entry name" value="AAA+_ATPase"/>
</dbReference>
<keyword evidence="14" id="KW-1185">Reference proteome</keyword>
<keyword evidence="7 11" id="KW-0547">Nucleotide-binding</keyword>
<dbReference type="PROSITE" id="PS00211">
    <property type="entry name" value="ABC_TRANSPORTER_1"/>
    <property type="match status" value="1"/>
</dbReference>
<dbReference type="Gene3D" id="3.40.50.300">
    <property type="entry name" value="P-loop containing nucleotide triphosphate hydrolases"/>
    <property type="match status" value="1"/>
</dbReference>
<sequence>MIQFQQVSKVYRGGHQALQKVNFQLHKGEMAFLGGHSGAGKSTLLKLICAIERPSDGKILFNDHDISRIKSGDIPFLRRNIGIIFQDHKLLMDRTVFDNVALPMRIEGASENEIKRRVSAALDKIGMLDKAPCLPRQLSGGEQQRVGIARAVVNRPRLLLADEPTGNLDHDLSHQVLRLLEEFNRAGVSIILATHDLELVNSRPQYRRFELNQGFLSEVERYGQ</sequence>
<dbReference type="OrthoDB" id="9802264at2"/>